<dbReference type="InterPro" id="IPR046076">
    <property type="entry name" value="DUF6094"/>
</dbReference>
<comment type="caution">
    <text evidence="2">The sequence shown here is derived from an EMBL/GenBank/DDBJ whole genome shotgun (WGS) entry which is preliminary data.</text>
</comment>
<dbReference type="Pfam" id="PF19587">
    <property type="entry name" value="DUF6094"/>
    <property type="match status" value="1"/>
</dbReference>
<dbReference type="InterPro" id="IPR029063">
    <property type="entry name" value="SAM-dependent_MTases_sf"/>
</dbReference>
<dbReference type="Proteomes" id="UP000271374">
    <property type="component" value="Unassembled WGS sequence"/>
</dbReference>
<dbReference type="OrthoDB" id="1843260at2"/>
<keyword evidence="3" id="KW-1185">Reference proteome</keyword>
<reference evidence="2 3" key="1">
    <citation type="submission" date="2018-12" db="EMBL/GenBank/DDBJ databases">
        <title>Bacillus yapensis draft genome sequence.</title>
        <authorList>
            <person name="Yu L."/>
            <person name="Xu X."/>
            <person name="Tang X."/>
        </authorList>
    </citation>
    <scope>NUCLEOTIDE SEQUENCE [LARGE SCALE GENOMIC DNA]</scope>
    <source>
        <strain evidence="2 3">XXST-01</strain>
    </source>
</reference>
<evidence type="ECO:0000313" key="2">
    <source>
        <dbReference type="EMBL" id="RTR26606.1"/>
    </source>
</evidence>
<evidence type="ECO:0000313" key="3">
    <source>
        <dbReference type="Proteomes" id="UP000271374"/>
    </source>
</evidence>
<proteinExistence type="predicted"/>
<feature type="domain" description="DUF6094" evidence="1">
    <location>
        <begin position="2"/>
        <end position="225"/>
    </location>
</feature>
<name>A0A431VTR5_9BACI</name>
<dbReference type="RefSeq" id="WP_126410774.1">
    <property type="nucleotide sequence ID" value="NZ_RXNT01000023.1"/>
</dbReference>
<dbReference type="EMBL" id="RXNT01000023">
    <property type="protein sequence ID" value="RTR26606.1"/>
    <property type="molecule type" value="Genomic_DNA"/>
</dbReference>
<organism evidence="2 3">
    <name type="scientific">Bacillus yapensis</name>
    <dbReference type="NCBI Taxonomy" id="2492960"/>
    <lineage>
        <taxon>Bacteria</taxon>
        <taxon>Bacillati</taxon>
        <taxon>Bacillota</taxon>
        <taxon>Bacilli</taxon>
        <taxon>Bacillales</taxon>
        <taxon>Bacillaceae</taxon>
        <taxon>Bacillus</taxon>
    </lineage>
</organism>
<dbReference type="Gene3D" id="3.40.50.150">
    <property type="entry name" value="Vaccinia Virus protein VP39"/>
    <property type="match status" value="1"/>
</dbReference>
<dbReference type="SUPFAM" id="SSF53335">
    <property type="entry name" value="S-adenosyl-L-methionine-dependent methyltransferases"/>
    <property type="match status" value="1"/>
</dbReference>
<protein>
    <recommendedName>
        <fullName evidence="1">DUF6094 domain-containing protein</fullName>
    </recommendedName>
</protein>
<gene>
    <name evidence="2" type="ORF">EKG37_21290</name>
</gene>
<evidence type="ECO:0000259" key="1">
    <source>
        <dbReference type="Pfam" id="PF19587"/>
    </source>
</evidence>
<sequence length="344" mass="39129">MARIASQSKGGFYATPEGQMSLILPHIRLRGEQGYLNLFDPCAGEGEALKQLGDNFNTLQNLIVTTYGVELEETRFHKAKDVIDHAIHDGYENIRTEWNYNAVWLNPPYDEVFHERTELRFLRTLSSKSKNVFANNGLLMFCVPQYVLDKCAMILSERFRDIKVYRFTDDAYDVFKQVVVFGYFGSPQSRDVVKETREYLKEIGNAGPEVLPTLEEIEEEFYIEPSKEPISIFRAGKLKAVELFRDLKESTVFHEFEKRVTPEVKKSTMKRPLLPLKLAHAGIAIAAGAVGGNMGTHIVVGLTKPVTELAEVEDDEGLVKKEIYTKHHKSVVRVFAQDGIHELQ</sequence>
<accession>A0A431VTR5</accession>
<dbReference type="AlphaFoldDB" id="A0A431VTR5"/>